<name>A0A7W3PA00_9ACTN</name>
<keyword evidence="2" id="KW-1185">Reference proteome</keyword>
<comment type="caution">
    <text evidence="1">The sequence shown here is derived from an EMBL/GenBank/DDBJ whole genome shotgun (WGS) entry which is preliminary data.</text>
</comment>
<sequence length="233" mass="25658">MKRTYVTLVRAARSVLGVLGVLHLLDLLAHRSRAALWVRSWFSIYDLEDLLALDVPWWTFRSADEVEEFLRRRPCAAAFEWGSGASTAWLGRRAASVVSVEHDLAWADRMAPVLPDNARLVAVPPGPAWPGGIPSGKPGFADLDFTNYVDAIDEVPGPLDLIVIDGRAREACLDKAVDRLAPDGLIVLDNVDRARYRHAVAAQGDRIDVTWTRGLTPSLPYPTRTALISLRTG</sequence>
<accession>A0A7W3PA00</accession>
<dbReference type="InterPro" id="IPR029063">
    <property type="entry name" value="SAM-dependent_MTases_sf"/>
</dbReference>
<evidence type="ECO:0000313" key="1">
    <source>
        <dbReference type="EMBL" id="MBA8803981.1"/>
    </source>
</evidence>
<dbReference type="AlphaFoldDB" id="A0A7W3PA00"/>
<gene>
    <name evidence="1" type="ORF">FB382_002272</name>
</gene>
<dbReference type="EMBL" id="JACGXA010000001">
    <property type="protein sequence ID" value="MBA8803981.1"/>
    <property type="molecule type" value="Genomic_DNA"/>
</dbReference>
<organism evidence="1 2">
    <name type="scientific">Nocardioides ginsengisegetis</name>
    <dbReference type="NCBI Taxonomy" id="661491"/>
    <lineage>
        <taxon>Bacteria</taxon>
        <taxon>Bacillati</taxon>
        <taxon>Actinomycetota</taxon>
        <taxon>Actinomycetes</taxon>
        <taxon>Propionibacteriales</taxon>
        <taxon>Nocardioidaceae</taxon>
        <taxon>Nocardioides</taxon>
    </lineage>
</organism>
<dbReference type="SUPFAM" id="SSF53335">
    <property type="entry name" value="S-adenosyl-L-methionine-dependent methyltransferases"/>
    <property type="match status" value="1"/>
</dbReference>
<dbReference type="Proteomes" id="UP000580910">
    <property type="component" value="Unassembled WGS sequence"/>
</dbReference>
<proteinExistence type="predicted"/>
<evidence type="ECO:0008006" key="3">
    <source>
        <dbReference type="Google" id="ProtNLM"/>
    </source>
</evidence>
<dbReference type="RefSeq" id="WP_182539240.1">
    <property type="nucleotide sequence ID" value="NZ_JACGXA010000001.1"/>
</dbReference>
<evidence type="ECO:0000313" key="2">
    <source>
        <dbReference type="Proteomes" id="UP000580910"/>
    </source>
</evidence>
<reference evidence="1 2" key="1">
    <citation type="submission" date="2020-07" db="EMBL/GenBank/DDBJ databases">
        <title>Sequencing the genomes of 1000 actinobacteria strains.</title>
        <authorList>
            <person name="Klenk H.-P."/>
        </authorList>
    </citation>
    <scope>NUCLEOTIDE SEQUENCE [LARGE SCALE GENOMIC DNA]</scope>
    <source>
        <strain evidence="1 2">DSM 21349</strain>
    </source>
</reference>
<protein>
    <recommendedName>
        <fullName evidence="3">Methyltransferase domain-containing protein</fullName>
    </recommendedName>
</protein>
<dbReference type="Gene3D" id="3.40.50.150">
    <property type="entry name" value="Vaccinia Virus protein VP39"/>
    <property type="match status" value="1"/>
</dbReference>